<dbReference type="RefSeq" id="YP_009398581.1">
    <property type="nucleotide sequence ID" value="NC_035293.1"/>
</dbReference>
<gene>
    <name evidence="4" type="primary">rpl34</name>
</gene>
<dbReference type="Pfam" id="PF00468">
    <property type="entry name" value="Ribosomal_L34"/>
    <property type="match status" value="1"/>
</dbReference>
<accession>A0A1Z1MNU6</accession>
<dbReference type="GO" id="GO:1990904">
    <property type="term" value="C:ribonucleoprotein complex"/>
    <property type="evidence" value="ECO:0007669"/>
    <property type="project" value="UniProtKB-KW"/>
</dbReference>
<name>A0A1Z1MNU6_KUECA</name>
<dbReference type="NCBIfam" id="TIGR01030">
    <property type="entry name" value="rpmH_bact"/>
    <property type="match status" value="1"/>
</dbReference>
<dbReference type="AlphaFoldDB" id="A0A1Z1MNU6"/>
<keyword evidence="2 4" id="KW-0689">Ribosomal protein</keyword>
<evidence type="ECO:0000256" key="2">
    <source>
        <dbReference type="ARBA" id="ARBA00022980"/>
    </source>
</evidence>
<dbReference type="GeneID" id="33361138"/>
<keyword evidence="4" id="KW-0150">Chloroplast</keyword>
<comment type="similarity">
    <text evidence="1">Belongs to the bacterial ribosomal protein bL34 family.</text>
</comment>
<evidence type="ECO:0000256" key="1">
    <source>
        <dbReference type="ARBA" id="ARBA00010111"/>
    </source>
</evidence>
<reference evidence="4" key="1">
    <citation type="journal article" date="2017" name="J. Phycol.">
        <title>Analysis of chloroplast genomes and a supermatrix inform reclassification of the Rhodomelaceae (Rhodophyta).</title>
        <authorList>
            <person name="Diaz-Tapia P."/>
            <person name="Maggs C.A."/>
            <person name="West J.A."/>
            <person name="Verbruggen H."/>
        </authorList>
    </citation>
    <scope>NUCLEOTIDE SEQUENCE</scope>
    <source>
        <strain evidence="4">PD1540</strain>
    </source>
</reference>
<dbReference type="EMBL" id="MF101449">
    <property type="protein sequence ID" value="ARW67767.1"/>
    <property type="molecule type" value="Genomic_DNA"/>
</dbReference>
<proteinExistence type="inferred from homology"/>
<dbReference type="GO" id="GO:0003735">
    <property type="term" value="F:structural constituent of ribosome"/>
    <property type="evidence" value="ECO:0007669"/>
    <property type="project" value="InterPro"/>
</dbReference>
<keyword evidence="3" id="KW-0687">Ribonucleoprotein</keyword>
<organism evidence="4">
    <name type="scientific">Kuetzingia canaliculata</name>
    <name type="common">Red alga</name>
    <name type="synonym">Rytiphlaea canaliculata</name>
    <dbReference type="NCBI Taxonomy" id="228262"/>
    <lineage>
        <taxon>Eukaryota</taxon>
        <taxon>Rhodophyta</taxon>
        <taxon>Florideophyceae</taxon>
        <taxon>Rhodymeniophycidae</taxon>
        <taxon>Ceramiales</taxon>
        <taxon>Rhodomelaceae</taxon>
        <taxon>Amansieae</taxon>
        <taxon>Kuetzingia</taxon>
    </lineage>
</organism>
<dbReference type="Gene3D" id="1.10.287.3980">
    <property type="match status" value="1"/>
</dbReference>
<dbReference type="InterPro" id="IPR000271">
    <property type="entry name" value="Ribosomal_bL34"/>
</dbReference>
<evidence type="ECO:0000313" key="4">
    <source>
        <dbReference type="EMBL" id="ARW67767.1"/>
    </source>
</evidence>
<evidence type="ECO:0000256" key="3">
    <source>
        <dbReference type="ARBA" id="ARBA00023274"/>
    </source>
</evidence>
<sequence length="40" mass="4854">MHTGTKKKKMRKLGFLIRMKTHHGRKIINSKRHKKRSKIN</sequence>
<keyword evidence="4" id="KW-0934">Plastid</keyword>
<dbReference type="GO" id="GO:0005840">
    <property type="term" value="C:ribosome"/>
    <property type="evidence" value="ECO:0007669"/>
    <property type="project" value="UniProtKB-KW"/>
</dbReference>
<protein>
    <submittedName>
        <fullName evidence="4">Ribosomal protein L34</fullName>
    </submittedName>
</protein>
<dbReference type="GO" id="GO:0006412">
    <property type="term" value="P:translation"/>
    <property type="evidence" value="ECO:0007669"/>
    <property type="project" value="InterPro"/>
</dbReference>
<geneLocation type="chloroplast" evidence="4"/>